<evidence type="ECO:0000313" key="2">
    <source>
        <dbReference type="EMBL" id="OMJ81721.1"/>
    </source>
</evidence>
<dbReference type="AlphaFoldDB" id="A0A1R2BYD9"/>
<comment type="caution">
    <text evidence="2">The sequence shown here is derived from an EMBL/GenBank/DDBJ whole genome shotgun (WGS) entry which is preliminary data.</text>
</comment>
<reference evidence="2 3" key="1">
    <citation type="submission" date="2016-11" db="EMBL/GenBank/DDBJ databases">
        <title>The macronuclear genome of Stentor coeruleus: a giant cell with tiny introns.</title>
        <authorList>
            <person name="Slabodnick M."/>
            <person name="Ruby J.G."/>
            <person name="Reiff S.B."/>
            <person name="Swart E.C."/>
            <person name="Gosai S."/>
            <person name="Prabakaran S."/>
            <person name="Witkowska E."/>
            <person name="Larue G.E."/>
            <person name="Fisher S."/>
            <person name="Freeman R.M."/>
            <person name="Gunawardena J."/>
            <person name="Chu W."/>
            <person name="Stover N.A."/>
            <person name="Gregory B.D."/>
            <person name="Nowacki M."/>
            <person name="Derisi J."/>
            <person name="Roy S.W."/>
            <person name="Marshall W.F."/>
            <person name="Sood P."/>
        </authorList>
    </citation>
    <scope>NUCLEOTIDE SEQUENCE [LARGE SCALE GENOMIC DNA]</scope>
    <source>
        <strain evidence="2">WM001</strain>
    </source>
</reference>
<evidence type="ECO:0000313" key="3">
    <source>
        <dbReference type="Proteomes" id="UP000187209"/>
    </source>
</evidence>
<keyword evidence="1" id="KW-0175">Coiled coil</keyword>
<protein>
    <submittedName>
        <fullName evidence="2">Uncharacterized protein</fullName>
    </submittedName>
</protein>
<dbReference type="Proteomes" id="UP000187209">
    <property type="component" value="Unassembled WGS sequence"/>
</dbReference>
<accession>A0A1R2BYD9</accession>
<organism evidence="2 3">
    <name type="scientific">Stentor coeruleus</name>
    <dbReference type="NCBI Taxonomy" id="5963"/>
    <lineage>
        <taxon>Eukaryota</taxon>
        <taxon>Sar</taxon>
        <taxon>Alveolata</taxon>
        <taxon>Ciliophora</taxon>
        <taxon>Postciliodesmatophora</taxon>
        <taxon>Heterotrichea</taxon>
        <taxon>Heterotrichida</taxon>
        <taxon>Stentoridae</taxon>
        <taxon>Stentor</taxon>
    </lineage>
</organism>
<proteinExistence type="predicted"/>
<keyword evidence="3" id="KW-1185">Reference proteome</keyword>
<gene>
    <name evidence="2" type="ORF">SteCoe_17772</name>
</gene>
<sequence length="161" mass="19329">MFTDKQFFEAKSFLNIYKDSLNCMRQVAMKNTNFNYQKKFYEELKNGYKNDEFTFDSEGTLCRGENIKSNYYYKLFELVETRVGNKVNLFKRYKIDTFTNLVNGIKSDLEKEIAELKAQKKVESKNDNENEKENEIEIEKEKENEIEIEKEIEKENEIENV</sequence>
<name>A0A1R2BYD9_9CILI</name>
<dbReference type="EMBL" id="MPUH01000369">
    <property type="protein sequence ID" value="OMJ81721.1"/>
    <property type="molecule type" value="Genomic_DNA"/>
</dbReference>
<evidence type="ECO:0000256" key="1">
    <source>
        <dbReference type="SAM" id="Coils"/>
    </source>
</evidence>
<feature type="coiled-coil region" evidence="1">
    <location>
        <begin position="106"/>
        <end position="158"/>
    </location>
</feature>